<keyword evidence="1" id="KW-1133">Transmembrane helix</keyword>
<feature type="transmembrane region" description="Helical" evidence="1">
    <location>
        <begin position="163"/>
        <end position="180"/>
    </location>
</feature>
<protein>
    <recommendedName>
        <fullName evidence="4">DUF2975 family protein</fullName>
    </recommendedName>
</protein>
<evidence type="ECO:0000313" key="2">
    <source>
        <dbReference type="EMBL" id="MBB4842176.1"/>
    </source>
</evidence>
<dbReference type="RefSeq" id="WP_184296147.1">
    <property type="nucleotide sequence ID" value="NZ_JACHLP010000001.1"/>
</dbReference>
<organism evidence="2 3">
    <name type="scientific">Roseateles oligotrophus</name>
    <dbReference type="NCBI Taxonomy" id="1769250"/>
    <lineage>
        <taxon>Bacteria</taxon>
        <taxon>Pseudomonadati</taxon>
        <taxon>Pseudomonadota</taxon>
        <taxon>Betaproteobacteria</taxon>
        <taxon>Burkholderiales</taxon>
        <taxon>Sphaerotilaceae</taxon>
        <taxon>Roseateles</taxon>
    </lineage>
</organism>
<evidence type="ECO:0008006" key="4">
    <source>
        <dbReference type="Google" id="ProtNLM"/>
    </source>
</evidence>
<sequence length="193" mass="21500">MDMSRRQNQPPAAPSASSSMAMKRLAWCIKLCCLLGALFTLVAPAMFWSQPDWVESSMHQTLVSESVALQTDGPALFYGWLSSWLVGGLRLFALWQVWALFSCYQRGEVFGLEPVRRLRRFAAALVAHTLAAPLSDTLAVLALTLGNPPGKRVLTLHFAFEHGYSLFFGLLFWAIARVMFEASRVAQENAEFV</sequence>
<evidence type="ECO:0000313" key="3">
    <source>
        <dbReference type="Proteomes" id="UP000562027"/>
    </source>
</evidence>
<dbReference type="InterPro" id="IPR021354">
    <property type="entry name" value="DUF2975"/>
</dbReference>
<name>A0A840L2M6_9BURK</name>
<feature type="transmembrane region" description="Helical" evidence="1">
    <location>
        <begin position="121"/>
        <end position="143"/>
    </location>
</feature>
<dbReference type="AlphaFoldDB" id="A0A840L2M6"/>
<feature type="transmembrane region" description="Helical" evidence="1">
    <location>
        <begin position="77"/>
        <end position="101"/>
    </location>
</feature>
<dbReference type="Proteomes" id="UP000562027">
    <property type="component" value="Unassembled WGS sequence"/>
</dbReference>
<proteinExistence type="predicted"/>
<accession>A0A840L2M6</accession>
<dbReference type="Pfam" id="PF11188">
    <property type="entry name" value="DUF2975"/>
    <property type="match status" value="1"/>
</dbReference>
<dbReference type="EMBL" id="JACHLP010000001">
    <property type="protein sequence ID" value="MBB4842176.1"/>
    <property type="molecule type" value="Genomic_DNA"/>
</dbReference>
<keyword evidence="1" id="KW-0472">Membrane</keyword>
<keyword evidence="3" id="KW-1185">Reference proteome</keyword>
<gene>
    <name evidence="2" type="ORF">HNP55_000671</name>
</gene>
<comment type="caution">
    <text evidence="2">The sequence shown here is derived from an EMBL/GenBank/DDBJ whole genome shotgun (WGS) entry which is preliminary data.</text>
</comment>
<reference evidence="2 3" key="1">
    <citation type="submission" date="2020-08" db="EMBL/GenBank/DDBJ databases">
        <title>Functional genomics of gut bacteria from endangered species of beetles.</title>
        <authorList>
            <person name="Carlos-Shanley C."/>
        </authorList>
    </citation>
    <scope>NUCLEOTIDE SEQUENCE [LARGE SCALE GENOMIC DNA]</scope>
    <source>
        <strain evidence="2 3">S00239</strain>
    </source>
</reference>
<keyword evidence="1" id="KW-0812">Transmembrane</keyword>
<evidence type="ECO:0000256" key="1">
    <source>
        <dbReference type="SAM" id="Phobius"/>
    </source>
</evidence>